<proteinExistence type="predicted"/>
<dbReference type="InterPro" id="IPR013087">
    <property type="entry name" value="Znf_C2H2_type"/>
</dbReference>
<dbReference type="CDD" id="cd06257">
    <property type="entry name" value="DnaJ"/>
    <property type="match status" value="1"/>
</dbReference>
<protein>
    <recommendedName>
        <fullName evidence="3">J domain-containing protein</fullName>
    </recommendedName>
</protein>
<dbReference type="Pfam" id="PF00226">
    <property type="entry name" value="DnaJ"/>
    <property type="match status" value="1"/>
</dbReference>
<accession>A0A7S3Y7E0</accession>
<feature type="region of interest" description="Disordered" evidence="2">
    <location>
        <begin position="113"/>
        <end position="133"/>
    </location>
</feature>
<evidence type="ECO:0000256" key="1">
    <source>
        <dbReference type="SAM" id="Coils"/>
    </source>
</evidence>
<evidence type="ECO:0000259" key="3">
    <source>
        <dbReference type="PROSITE" id="PS50076"/>
    </source>
</evidence>
<dbReference type="Gene3D" id="1.10.287.110">
    <property type="entry name" value="DnaJ domain"/>
    <property type="match status" value="1"/>
</dbReference>
<dbReference type="SUPFAM" id="SSF46565">
    <property type="entry name" value="Chaperone J-domain"/>
    <property type="match status" value="1"/>
</dbReference>
<dbReference type="InterPro" id="IPR036869">
    <property type="entry name" value="J_dom_sf"/>
</dbReference>
<feature type="coiled-coil region" evidence="1">
    <location>
        <begin position="139"/>
        <end position="173"/>
    </location>
</feature>
<dbReference type="InterPro" id="IPR051100">
    <property type="entry name" value="DnaJ_subfamily_B/C"/>
</dbReference>
<dbReference type="PROSITE" id="PS50076">
    <property type="entry name" value="DNAJ_2"/>
    <property type="match status" value="1"/>
</dbReference>
<evidence type="ECO:0000256" key="2">
    <source>
        <dbReference type="SAM" id="MobiDB-lite"/>
    </source>
</evidence>
<dbReference type="PANTHER" id="PTHR43908">
    <property type="entry name" value="AT29763P-RELATED"/>
    <property type="match status" value="1"/>
</dbReference>
<feature type="domain" description="J" evidence="3">
    <location>
        <begin position="14"/>
        <end position="83"/>
    </location>
</feature>
<name>A0A7S3Y7E0_HETAK</name>
<dbReference type="AlphaFoldDB" id="A0A7S3Y7E0"/>
<evidence type="ECO:0000313" key="4">
    <source>
        <dbReference type="EMBL" id="CAE0643266.1"/>
    </source>
</evidence>
<reference evidence="4" key="1">
    <citation type="submission" date="2021-01" db="EMBL/GenBank/DDBJ databases">
        <authorList>
            <person name="Corre E."/>
            <person name="Pelletier E."/>
            <person name="Niang G."/>
            <person name="Scheremetjew M."/>
            <person name="Finn R."/>
            <person name="Kale V."/>
            <person name="Holt S."/>
            <person name="Cochrane G."/>
            <person name="Meng A."/>
            <person name="Brown T."/>
            <person name="Cohen L."/>
        </authorList>
    </citation>
    <scope>NUCLEOTIDE SEQUENCE</scope>
    <source>
        <strain evidence="4">CCMP3107</strain>
    </source>
</reference>
<gene>
    <name evidence="4" type="ORF">HAKA00212_LOCUS22011</name>
</gene>
<dbReference type="InterPro" id="IPR001623">
    <property type="entry name" value="DnaJ_domain"/>
</dbReference>
<dbReference type="PANTHER" id="PTHR43908:SF12">
    <property type="entry name" value="DNAJ DOMAIN, CHAPERONE J-DOMAIN SUPERFAMILY"/>
    <property type="match status" value="1"/>
</dbReference>
<dbReference type="PROSITE" id="PS00028">
    <property type="entry name" value="ZINC_FINGER_C2H2_1"/>
    <property type="match status" value="1"/>
</dbReference>
<dbReference type="SMART" id="SM00271">
    <property type="entry name" value="DnaJ"/>
    <property type="match status" value="1"/>
</dbReference>
<feature type="region of interest" description="Disordered" evidence="2">
    <location>
        <begin position="194"/>
        <end position="253"/>
    </location>
</feature>
<organism evidence="4">
    <name type="scientific">Heterosigma akashiwo</name>
    <name type="common">Chromophytic alga</name>
    <name type="synonym">Heterosigma carterae</name>
    <dbReference type="NCBI Taxonomy" id="2829"/>
    <lineage>
        <taxon>Eukaryota</taxon>
        <taxon>Sar</taxon>
        <taxon>Stramenopiles</taxon>
        <taxon>Ochrophyta</taxon>
        <taxon>Raphidophyceae</taxon>
        <taxon>Chattonellales</taxon>
        <taxon>Chattonellaceae</taxon>
        <taxon>Heterosigma</taxon>
    </lineage>
</organism>
<keyword evidence="1" id="KW-0175">Coiled coil</keyword>
<sequence length="298" mass="33951">MNLSIIDSIRVCKNFYEVLGLEPRLYDLNELKRAYRVRALKVHPDKCREDGAESAFKRLSEAFECLSDQPKQSLYLASLEKAGGFPTAQKKEQTGSRQKKTWEDLYVPPCKRNNKKQEAGGFKAGQGPSRSTTNRVWEVFEEEEKKFKAEMEAKRQEREEMVEEKRLQNQARESERLHTLQKCMAKVDVEKNASHWKSFQTSSKKKKRKLTPHHDDLPNKGAHCGGTGEAEPEVKTANSDQVGRGSHRQQQEKSATFSNKFCSLCRQGFSTAELLRLHRASELHLATAELAALLGKSP</sequence>
<dbReference type="PRINTS" id="PR00625">
    <property type="entry name" value="JDOMAIN"/>
</dbReference>
<dbReference type="EMBL" id="HBIU01049584">
    <property type="protein sequence ID" value="CAE0643266.1"/>
    <property type="molecule type" value="Transcribed_RNA"/>
</dbReference>